<dbReference type="RefSeq" id="WP_172357531.1">
    <property type="nucleotide sequence ID" value="NZ_BLLH01000011.1"/>
</dbReference>
<name>A0A6A0B7B7_9LACT</name>
<evidence type="ECO:0000313" key="1">
    <source>
        <dbReference type="EMBL" id="GFH41250.1"/>
    </source>
</evidence>
<dbReference type="EMBL" id="BLLH01000011">
    <property type="protein sequence ID" value="GFH41250.1"/>
    <property type="molecule type" value="Genomic_DNA"/>
</dbReference>
<keyword evidence="2" id="KW-1185">Reference proteome</keyword>
<evidence type="ECO:0000313" key="2">
    <source>
        <dbReference type="Proteomes" id="UP000475928"/>
    </source>
</evidence>
<accession>A0A6A0B7B7</accession>
<gene>
    <name evidence="1" type="ORF">Hs20B_16480</name>
</gene>
<organism evidence="1 2">
    <name type="scientific">Pseudolactococcus insecticola</name>
    <dbReference type="NCBI Taxonomy" id="2709158"/>
    <lineage>
        <taxon>Bacteria</taxon>
        <taxon>Bacillati</taxon>
        <taxon>Bacillota</taxon>
        <taxon>Bacilli</taxon>
        <taxon>Lactobacillales</taxon>
        <taxon>Streptococcaceae</taxon>
        <taxon>Pseudolactococcus</taxon>
    </lineage>
</organism>
<sequence>MKKNTTEIYIFATKDKFLITRDKNNKQILTYNIDKHGEPSKKLQTYINNTNVLLQEESTLCQMEIIFIENNGNIFEDPKFDFLTIIENLESFEEVEKLLNDKGKKYYNKNRKDFNTEPEYAFVITVKNMPLKNMGFLLNNNHFAKATTNILEYMRFLQHHKKQTEIK</sequence>
<comment type="caution">
    <text evidence="1">The sequence shown here is derived from an EMBL/GenBank/DDBJ whole genome shotgun (WGS) entry which is preliminary data.</text>
</comment>
<dbReference type="Proteomes" id="UP000475928">
    <property type="component" value="Unassembled WGS sequence"/>
</dbReference>
<protein>
    <submittedName>
        <fullName evidence="1">Uncharacterized protein</fullName>
    </submittedName>
</protein>
<dbReference type="AlphaFoldDB" id="A0A6A0B7B7"/>
<reference evidence="1 2" key="1">
    <citation type="submission" date="2020-02" db="EMBL/GenBank/DDBJ databases">
        <title>Draft genome sequence of Lactococcus sp. Hs20B0-1.</title>
        <authorList>
            <person name="Noda S."/>
            <person name="Yuki M."/>
            <person name="Ohkuma M."/>
        </authorList>
    </citation>
    <scope>NUCLEOTIDE SEQUENCE [LARGE SCALE GENOMIC DNA]</scope>
    <source>
        <strain evidence="1 2">Hs20B0-1</strain>
    </source>
</reference>
<proteinExistence type="predicted"/>